<reference evidence="4 5" key="1">
    <citation type="submission" date="2018-03" db="EMBL/GenBank/DDBJ databases">
        <title>Bacillus urumqiensis sp. nov., a moderately haloalkaliphilic bacterium isolated from a salt lake.</title>
        <authorList>
            <person name="Zhao B."/>
            <person name="Liao Z."/>
        </authorList>
    </citation>
    <scope>NUCLEOTIDE SEQUENCE [LARGE SCALE GENOMIC DNA]</scope>
    <source>
        <strain evidence="4 5">BZ-SZ-XJ18</strain>
    </source>
</reference>
<dbReference type="Pfam" id="PF13365">
    <property type="entry name" value="Trypsin_2"/>
    <property type="match status" value="1"/>
</dbReference>
<evidence type="ECO:0000256" key="3">
    <source>
        <dbReference type="SAM" id="Phobius"/>
    </source>
</evidence>
<dbReference type="PRINTS" id="PR00834">
    <property type="entry name" value="PROTEASES2C"/>
</dbReference>
<organism evidence="4 5">
    <name type="scientific">Alkalicoccus urumqiensis</name>
    <name type="common">Bacillus urumqiensis</name>
    <dbReference type="NCBI Taxonomy" id="1548213"/>
    <lineage>
        <taxon>Bacteria</taxon>
        <taxon>Bacillati</taxon>
        <taxon>Bacillota</taxon>
        <taxon>Bacilli</taxon>
        <taxon>Bacillales</taxon>
        <taxon>Bacillaceae</taxon>
        <taxon>Alkalicoccus</taxon>
    </lineage>
</organism>
<protein>
    <submittedName>
        <fullName evidence="4">Serine protease</fullName>
    </submittedName>
</protein>
<keyword evidence="3" id="KW-1133">Transmembrane helix</keyword>
<dbReference type="SUPFAM" id="SSF50494">
    <property type="entry name" value="Trypsin-like serine proteases"/>
    <property type="match status" value="1"/>
</dbReference>
<keyword evidence="1" id="KW-0378">Hydrolase</keyword>
<dbReference type="InterPro" id="IPR001940">
    <property type="entry name" value="Peptidase_S1C"/>
</dbReference>
<evidence type="ECO:0000256" key="1">
    <source>
        <dbReference type="ARBA" id="ARBA00022825"/>
    </source>
</evidence>
<sequence>MREHDEDNENTSPAEENTDINQREGGESEVEEKRPPEEPLYFDGENYLTKEEFFNPPPEEEVQPEKKPKRWLKIAIASLAALALLVNVFAVWPQLFNFPAAEFLANANRLNDDPVIEEYKESIVVVRTEASKGTGFVIGDGLIMTNEHVIDDGSPVSVHFEDGTSYRVEAAASDETLDLAVLEAEGDSFDHPALSLEPGWDPGEEMYVIGNPMFFNFIPNEGTFLEETSSGGRDQPVAAINAPVYRGSSGSPVITENGSVAAIVYATSTRPISGEDMRVGLAVRAEEAVTFLEASGLAISDEG</sequence>
<dbReference type="OrthoDB" id="9766361at2"/>
<dbReference type="AlphaFoldDB" id="A0A2P6MKT4"/>
<evidence type="ECO:0000313" key="4">
    <source>
        <dbReference type="EMBL" id="PRO66894.1"/>
    </source>
</evidence>
<feature type="transmembrane region" description="Helical" evidence="3">
    <location>
        <begin position="71"/>
        <end position="92"/>
    </location>
</feature>
<dbReference type="InterPro" id="IPR009003">
    <property type="entry name" value="Peptidase_S1_PA"/>
</dbReference>
<evidence type="ECO:0000313" key="5">
    <source>
        <dbReference type="Proteomes" id="UP000243650"/>
    </source>
</evidence>
<proteinExistence type="predicted"/>
<gene>
    <name evidence="4" type="ORF">C6I21_02945</name>
</gene>
<dbReference type="PANTHER" id="PTHR43019">
    <property type="entry name" value="SERINE ENDOPROTEASE DEGS"/>
    <property type="match status" value="1"/>
</dbReference>
<dbReference type="InterPro" id="IPR043504">
    <property type="entry name" value="Peptidase_S1_PA_chymotrypsin"/>
</dbReference>
<evidence type="ECO:0000256" key="2">
    <source>
        <dbReference type="SAM" id="MobiDB-lite"/>
    </source>
</evidence>
<dbReference type="Gene3D" id="2.40.10.10">
    <property type="entry name" value="Trypsin-like serine proteases"/>
    <property type="match status" value="2"/>
</dbReference>
<dbReference type="PANTHER" id="PTHR43019:SF23">
    <property type="entry name" value="PROTEASE DO-LIKE 5, CHLOROPLASTIC"/>
    <property type="match status" value="1"/>
</dbReference>
<name>A0A2P6MKT4_ALKUR</name>
<dbReference type="GO" id="GO:0006508">
    <property type="term" value="P:proteolysis"/>
    <property type="evidence" value="ECO:0007669"/>
    <property type="project" value="UniProtKB-KW"/>
</dbReference>
<dbReference type="RefSeq" id="WP_105957930.1">
    <property type="nucleotide sequence ID" value="NZ_PVNS01000002.1"/>
</dbReference>
<accession>A0A2P6MKT4</accession>
<keyword evidence="1" id="KW-0720">Serine protease</keyword>
<keyword evidence="3" id="KW-0812">Transmembrane</keyword>
<keyword evidence="3" id="KW-0472">Membrane</keyword>
<keyword evidence="5" id="KW-1185">Reference proteome</keyword>
<keyword evidence="4" id="KW-0645">Protease</keyword>
<comment type="caution">
    <text evidence="4">The sequence shown here is derived from an EMBL/GenBank/DDBJ whole genome shotgun (WGS) entry which is preliminary data.</text>
</comment>
<dbReference type="GO" id="GO:0004252">
    <property type="term" value="F:serine-type endopeptidase activity"/>
    <property type="evidence" value="ECO:0007669"/>
    <property type="project" value="InterPro"/>
</dbReference>
<dbReference type="EMBL" id="PVNS01000002">
    <property type="protein sequence ID" value="PRO66894.1"/>
    <property type="molecule type" value="Genomic_DNA"/>
</dbReference>
<feature type="compositionally biased region" description="Basic and acidic residues" evidence="2">
    <location>
        <begin position="21"/>
        <end position="37"/>
    </location>
</feature>
<feature type="region of interest" description="Disordered" evidence="2">
    <location>
        <begin position="1"/>
        <end position="42"/>
    </location>
</feature>
<dbReference type="Proteomes" id="UP000243650">
    <property type="component" value="Unassembled WGS sequence"/>
</dbReference>